<gene>
    <name evidence="1" type="ORF">ENX07_01910</name>
</gene>
<comment type="caution">
    <text evidence="1">The sequence shown here is derived from an EMBL/GenBank/DDBJ whole genome shotgun (WGS) entry which is preliminary data.</text>
</comment>
<organism evidence="1">
    <name type="scientific">candidate division WOR-3 bacterium</name>
    <dbReference type="NCBI Taxonomy" id="2052148"/>
    <lineage>
        <taxon>Bacteria</taxon>
        <taxon>Bacteria division WOR-3</taxon>
    </lineage>
</organism>
<evidence type="ECO:0000313" key="1">
    <source>
        <dbReference type="EMBL" id="HGE98813.1"/>
    </source>
</evidence>
<name>A0A7C3YS47_UNCW3</name>
<sequence length="75" mass="8859">MKDISDIAPEKIWRKFENRYEVIIRTARLVRKLLEEQKEGRFSPPPTESGDPANIFIYALKRILAEGKKKDEKEK</sequence>
<evidence type="ECO:0008006" key="2">
    <source>
        <dbReference type="Google" id="ProtNLM"/>
    </source>
</evidence>
<protein>
    <recommendedName>
        <fullName evidence="2">DNA-directed RNA polymerase subunit omega</fullName>
    </recommendedName>
</protein>
<proteinExistence type="predicted"/>
<dbReference type="EMBL" id="DTMQ01000012">
    <property type="protein sequence ID" value="HGE98813.1"/>
    <property type="molecule type" value="Genomic_DNA"/>
</dbReference>
<accession>A0A7C3YS47</accession>
<dbReference type="AlphaFoldDB" id="A0A7C3YS47"/>
<reference evidence="1" key="1">
    <citation type="journal article" date="2020" name="mSystems">
        <title>Genome- and Community-Level Interaction Insights into Carbon Utilization and Element Cycling Functions of Hydrothermarchaeota in Hydrothermal Sediment.</title>
        <authorList>
            <person name="Zhou Z."/>
            <person name="Liu Y."/>
            <person name="Xu W."/>
            <person name="Pan J."/>
            <person name="Luo Z.H."/>
            <person name="Li M."/>
        </authorList>
    </citation>
    <scope>NUCLEOTIDE SEQUENCE [LARGE SCALE GENOMIC DNA]</scope>
    <source>
        <strain evidence="1">SpSt-906</strain>
    </source>
</reference>